<dbReference type="NCBIfam" id="TIGR03177">
    <property type="entry name" value="pilus_cpaB"/>
    <property type="match status" value="1"/>
</dbReference>
<keyword evidence="5" id="KW-1185">Reference proteome</keyword>
<organism evidence="4 5">
    <name type="scientific">Lipingzhangella rawalii</name>
    <dbReference type="NCBI Taxonomy" id="2055835"/>
    <lineage>
        <taxon>Bacteria</taxon>
        <taxon>Bacillati</taxon>
        <taxon>Actinomycetota</taxon>
        <taxon>Actinomycetes</taxon>
        <taxon>Streptosporangiales</taxon>
        <taxon>Nocardiopsidaceae</taxon>
        <taxon>Lipingzhangella</taxon>
    </lineage>
</organism>
<dbReference type="InterPro" id="IPR017592">
    <property type="entry name" value="Pilus_assmbl_Flp-typ_CpaB"/>
</dbReference>
<gene>
    <name evidence="4" type="primary">cpaB</name>
    <name evidence="4" type="ORF">RIF23_11675</name>
</gene>
<feature type="compositionally biased region" description="Acidic residues" evidence="1">
    <location>
        <begin position="251"/>
        <end position="280"/>
    </location>
</feature>
<feature type="transmembrane region" description="Helical" evidence="2">
    <location>
        <begin position="9"/>
        <end position="29"/>
    </location>
</feature>
<dbReference type="Pfam" id="PF16976">
    <property type="entry name" value="RcpC"/>
    <property type="match status" value="1"/>
</dbReference>
<dbReference type="EMBL" id="JAVLVT010000005">
    <property type="protein sequence ID" value="MDS1270958.1"/>
    <property type="molecule type" value="Genomic_DNA"/>
</dbReference>
<comment type="caution">
    <text evidence="4">The sequence shown here is derived from an EMBL/GenBank/DDBJ whole genome shotgun (WGS) entry which is preliminary data.</text>
</comment>
<proteinExistence type="predicted"/>
<keyword evidence="2" id="KW-1133">Transmembrane helix</keyword>
<protein>
    <submittedName>
        <fullName evidence="4">Flp pilus assembly protein CpaB</fullName>
    </submittedName>
</protein>
<feature type="region of interest" description="Disordered" evidence="1">
    <location>
        <begin position="237"/>
        <end position="280"/>
    </location>
</feature>
<evidence type="ECO:0000256" key="2">
    <source>
        <dbReference type="SAM" id="Phobius"/>
    </source>
</evidence>
<dbReference type="Proteomes" id="UP001250214">
    <property type="component" value="Unassembled WGS sequence"/>
</dbReference>
<sequence length="280" mass="29808">MNPRQRRGILLLITAGIGAIAVFVAVWGYTNSLHQRLGEYQTAVLVAEDIPAHQPVTPDLLETTEVPADFFEDSFLRDPTDVEVGAGEQLVAAVDIEAGTMLQENMLQGAPALSEGEREIAIMVDAETGVAGKINRGSLVDVYATYAASPDSPACAMRVLTQVQVLDIGEITTETDETTGAQSGVVPVTFRLSPEQTLHLTHAEAFSTKLRLGLISPEGGGSEPAEMEFCSDTDIEEFFEDADNPIHDPYGEDGPDLAEEDDAGAEGDADGDAEENGDNE</sequence>
<evidence type="ECO:0000313" key="4">
    <source>
        <dbReference type="EMBL" id="MDS1270958.1"/>
    </source>
</evidence>
<name>A0ABU2H6N0_9ACTN</name>
<evidence type="ECO:0000313" key="5">
    <source>
        <dbReference type="Proteomes" id="UP001250214"/>
    </source>
</evidence>
<feature type="domain" description="Flp pilus assembly protein RcpC/CpaB" evidence="3">
    <location>
        <begin position="112"/>
        <end position="214"/>
    </location>
</feature>
<dbReference type="CDD" id="cd11614">
    <property type="entry name" value="SAF_CpaB_FlgA_like"/>
    <property type="match status" value="1"/>
</dbReference>
<evidence type="ECO:0000259" key="3">
    <source>
        <dbReference type="Pfam" id="PF16976"/>
    </source>
</evidence>
<keyword evidence="2" id="KW-0472">Membrane</keyword>
<dbReference type="RefSeq" id="WP_310912511.1">
    <property type="nucleotide sequence ID" value="NZ_JAVLVT010000005.1"/>
</dbReference>
<evidence type="ECO:0000256" key="1">
    <source>
        <dbReference type="SAM" id="MobiDB-lite"/>
    </source>
</evidence>
<keyword evidence="2" id="KW-0812">Transmembrane</keyword>
<dbReference type="InterPro" id="IPR031571">
    <property type="entry name" value="RcpC_dom"/>
</dbReference>
<accession>A0ABU2H6N0</accession>
<reference evidence="5" key="1">
    <citation type="submission" date="2023-07" db="EMBL/GenBank/DDBJ databases">
        <title>Novel species in the genus Lipingzhangella isolated from Sambhar Salt Lake.</title>
        <authorList>
            <person name="Jiya N."/>
            <person name="Kajale S."/>
            <person name="Sharma A."/>
        </authorList>
    </citation>
    <scope>NUCLEOTIDE SEQUENCE [LARGE SCALE GENOMIC DNA]</scope>
    <source>
        <strain evidence="5">LS1_29</strain>
    </source>
</reference>